<evidence type="ECO:0000313" key="5">
    <source>
        <dbReference type="Proteomes" id="UP000219467"/>
    </source>
</evidence>
<dbReference type="AlphaFoldDB" id="A0A285CLT1"/>
<dbReference type="InterPro" id="IPR011419">
    <property type="entry name" value="ATP12_ATP_synth-F1-assembly"/>
</dbReference>
<dbReference type="InterPro" id="IPR042272">
    <property type="entry name" value="ATP12_ATP_synth-F1-assembly_N"/>
</dbReference>
<dbReference type="Gene3D" id="1.10.3580.10">
    <property type="entry name" value="ATP12 ATPase"/>
    <property type="match status" value="1"/>
</dbReference>
<dbReference type="SUPFAM" id="SSF160909">
    <property type="entry name" value="ATP12-like"/>
    <property type="match status" value="1"/>
</dbReference>
<evidence type="ECO:0000313" key="4">
    <source>
        <dbReference type="EMBL" id="SNX68512.1"/>
    </source>
</evidence>
<evidence type="ECO:0000256" key="2">
    <source>
        <dbReference type="ARBA" id="ARBA00022946"/>
    </source>
</evidence>
<dbReference type="Proteomes" id="UP000219467">
    <property type="component" value="Unassembled WGS sequence"/>
</dbReference>
<organism evidence="4 5">
    <name type="scientific">Cereibacter ovatus</name>
    <dbReference type="NCBI Taxonomy" id="439529"/>
    <lineage>
        <taxon>Bacteria</taxon>
        <taxon>Pseudomonadati</taxon>
        <taxon>Pseudomonadota</taxon>
        <taxon>Alphaproteobacteria</taxon>
        <taxon>Rhodobacterales</taxon>
        <taxon>Paracoccaceae</taxon>
        <taxon>Cereibacter</taxon>
    </lineage>
</organism>
<evidence type="ECO:0000256" key="3">
    <source>
        <dbReference type="ARBA" id="ARBA00023186"/>
    </source>
</evidence>
<dbReference type="GO" id="GO:0043461">
    <property type="term" value="P:proton-transporting ATP synthase complex assembly"/>
    <property type="evidence" value="ECO:0007669"/>
    <property type="project" value="InterPro"/>
</dbReference>
<dbReference type="PANTHER" id="PTHR21013">
    <property type="entry name" value="ATP SYNTHASE MITOCHONDRIAL F1 COMPLEX ASSEMBLY FACTOR 2/ATP12 PROTEIN, MITOCHONDRIAL PRECURSOR"/>
    <property type="match status" value="1"/>
</dbReference>
<dbReference type="Pfam" id="PF07542">
    <property type="entry name" value="ATP12"/>
    <property type="match status" value="1"/>
</dbReference>
<dbReference type="Gene3D" id="3.30.2180.10">
    <property type="entry name" value="ATP12-like"/>
    <property type="match status" value="1"/>
</dbReference>
<keyword evidence="2" id="KW-0809">Transit peptide</keyword>
<keyword evidence="5" id="KW-1185">Reference proteome</keyword>
<dbReference type="InterPro" id="IPR023335">
    <property type="entry name" value="ATP12_ortho_dom_sf"/>
</dbReference>
<gene>
    <name evidence="4" type="ORF">SAMN05878503_102161</name>
</gene>
<dbReference type="PANTHER" id="PTHR21013:SF10">
    <property type="entry name" value="ATP SYNTHASE MITOCHONDRIAL F1 COMPLEX ASSEMBLY FACTOR 2"/>
    <property type="match status" value="1"/>
</dbReference>
<comment type="similarity">
    <text evidence="1">Belongs to the ATP12 family.</text>
</comment>
<name>A0A285CLT1_9RHOB</name>
<evidence type="ECO:0000256" key="1">
    <source>
        <dbReference type="ARBA" id="ARBA00008231"/>
    </source>
</evidence>
<accession>A0A285CLT1</accession>
<keyword evidence="3" id="KW-0143">Chaperone</keyword>
<dbReference type="OrthoDB" id="9797825at2"/>
<proteinExistence type="inferred from homology"/>
<sequence length="235" mass="25373">MAGWTAKRFWQQAVVVPEGAGFRVTLDGRPVRTPAKTPLILPSRPLAEAIAAEWQAQDGTVRPETMPFTRSANSALDKVAVQFDEVAEMLAAYGETDLLCYRAAAPAALTQRQADAWDPLLDWAARALSAPLHATVGVIPQAQPGESLSRLAARVHALSPFQLAAFHDLVAISGSLVIALAVIDGRLTAEDGWAVSRVDESWQSEQWGEDDEAAEVEACRREAFLHAARFFALCG</sequence>
<reference evidence="5" key="1">
    <citation type="submission" date="2017-08" db="EMBL/GenBank/DDBJ databases">
        <authorList>
            <person name="Varghese N."/>
            <person name="Submissions S."/>
        </authorList>
    </citation>
    <scope>NUCLEOTIDE SEQUENCE [LARGE SCALE GENOMIC DNA]</scope>
    <source>
        <strain evidence="5">JA234</strain>
    </source>
</reference>
<dbReference type="EMBL" id="OAOQ01000002">
    <property type="protein sequence ID" value="SNX68512.1"/>
    <property type="molecule type" value="Genomic_DNA"/>
</dbReference>
<protein>
    <submittedName>
        <fullName evidence="4">Chaperone required for assembly of F1-ATPase</fullName>
    </submittedName>
</protein>
<dbReference type="RefSeq" id="WP_097029193.1">
    <property type="nucleotide sequence ID" value="NZ_OAOQ01000002.1"/>
</dbReference>